<dbReference type="GO" id="GO:0016020">
    <property type="term" value="C:membrane"/>
    <property type="evidence" value="ECO:0007669"/>
    <property type="project" value="TreeGrafter"/>
</dbReference>
<protein>
    <recommendedName>
        <fullName evidence="1">AB hydrolase-1 domain-containing protein</fullName>
    </recommendedName>
</protein>
<dbReference type="NCBIfam" id="TIGR03056">
    <property type="entry name" value="bchO_mg_che_rel"/>
    <property type="match status" value="1"/>
</dbReference>
<reference evidence="2 3" key="1">
    <citation type="journal article" date="2014" name="Proc. Natl. Acad. Sci. U.S.A.">
        <title>Functional type 2 photosynthetic reaction centers found in the rare bacterial phylum Gemmatimonadetes.</title>
        <authorList>
            <person name="Zeng Y."/>
            <person name="Feng F."/>
            <person name="Medova H."/>
            <person name="Dean J."/>
            <person name="Koblizek M."/>
        </authorList>
    </citation>
    <scope>NUCLEOTIDE SEQUENCE [LARGE SCALE GENOMIC DNA]</scope>
    <source>
        <strain evidence="2 3">AP64</strain>
    </source>
</reference>
<evidence type="ECO:0000259" key="1">
    <source>
        <dbReference type="Pfam" id="PF12697"/>
    </source>
</evidence>
<dbReference type="PANTHER" id="PTHR43798">
    <property type="entry name" value="MONOACYLGLYCEROL LIPASE"/>
    <property type="match status" value="1"/>
</dbReference>
<dbReference type="AlphaFoldDB" id="A0A143BJC8"/>
<dbReference type="InterPro" id="IPR000073">
    <property type="entry name" value="AB_hydrolase_1"/>
</dbReference>
<dbReference type="InterPro" id="IPR050266">
    <property type="entry name" value="AB_hydrolase_sf"/>
</dbReference>
<feature type="domain" description="AB hydrolase-1" evidence="1">
    <location>
        <begin position="60"/>
        <end position="304"/>
    </location>
</feature>
<dbReference type="STRING" id="1379270.GEMMAAP_06505"/>
<dbReference type="InterPro" id="IPR017497">
    <property type="entry name" value="BchO"/>
</dbReference>
<dbReference type="EMBL" id="CP011454">
    <property type="protein sequence ID" value="AMW04590.1"/>
    <property type="molecule type" value="Genomic_DNA"/>
</dbReference>
<dbReference type="SUPFAM" id="SSF53474">
    <property type="entry name" value="alpha/beta-Hydrolases"/>
    <property type="match status" value="1"/>
</dbReference>
<accession>A0A143BJC8</accession>
<sequence>MRQEEFTLLRRIFVDTSPDRMPETPPNDWPDVSSSETHVVNGICWHIQRLGKPRGEAPALLLVHGTGGSTHSWAGVTTPLAAHFHILNVDLPGHGFTHVPPEVERARNPFTLPGMARELRTLLSHLDEQPDVVVGHSAGVPVLLRMTLDGAIAPRHILGCCPALVPPPDWYVALLAPLLGLVVESDALAGSAARLAAATSIIGRMLQSTGSRLTAEQLARYQQLCSRPAHVHAAMTMMSRWDLPALFRDIGVLRVPVQLIAARNDRWIPLTSLRRAVERIPGVELVVEEGGHLLPEERPEVVIRLLQDRRL</sequence>
<proteinExistence type="predicted"/>
<dbReference type="InterPro" id="IPR029058">
    <property type="entry name" value="AB_hydrolase_fold"/>
</dbReference>
<dbReference type="PANTHER" id="PTHR43798:SF33">
    <property type="entry name" value="HYDROLASE, PUTATIVE (AFU_ORTHOLOGUE AFUA_2G14860)-RELATED"/>
    <property type="match status" value="1"/>
</dbReference>
<dbReference type="Pfam" id="PF12697">
    <property type="entry name" value="Abhydrolase_6"/>
    <property type="match status" value="1"/>
</dbReference>
<reference evidence="2 3" key="2">
    <citation type="journal article" date="2016" name="Environ. Microbiol. Rep.">
        <title>Metagenomic evidence for the presence of phototrophic Gemmatimonadetes bacteria in diverse environments.</title>
        <authorList>
            <person name="Zeng Y."/>
            <person name="Baumbach J."/>
            <person name="Barbosa E.G."/>
            <person name="Azevedo V."/>
            <person name="Zhang C."/>
            <person name="Koblizek M."/>
        </authorList>
    </citation>
    <scope>NUCLEOTIDE SEQUENCE [LARGE SCALE GENOMIC DNA]</scope>
    <source>
        <strain evidence="2 3">AP64</strain>
    </source>
</reference>
<evidence type="ECO:0000313" key="2">
    <source>
        <dbReference type="EMBL" id="AMW04590.1"/>
    </source>
</evidence>
<dbReference type="Proteomes" id="UP000076404">
    <property type="component" value="Chromosome"/>
</dbReference>
<dbReference type="eggNOG" id="COG2267">
    <property type="taxonomic scope" value="Bacteria"/>
</dbReference>
<keyword evidence="3" id="KW-1185">Reference proteome</keyword>
<evidence type="ECO:0000313" key="3">
    <source>
        <dbReference type="Proteomes" id="UP000076404"/>
    </source>
</evidence>
<organism evidence="2 3">
    <name type="scientific">Gemmatimonas phototrophica</name>
    <dbReference type="NCBI Taxonomy" id="1379270"/>
    <lineage>
        <taxon>Bacteria</taxon>
        <taxon>Pseudomonadati</taxon>
        <taxon>Gemmatimonadota</taxon>
        <taxon>Gemmatimonadia</taxon>
        <taxon>Gemmatimonadales</taxon>
        <taxon>Gemmatimonadaceae</taxon>
        <taxon>Gemmatimonas</taxon>
    </lineage>
</organism>
<dbReference type="KEGG" id="gph:GEMMAAP_06505"/>
<gene>
    <name evidence="2" type="ORF">GEMMAAP_06505</name>
</gene>
<name>A0A143BJC8_9BACT</name>
<dbReference type="Gene3D" id="3.40.50.1820">
    <property type="entry name" value="alpha/beta hydrolase"/>
    <property type="match status" value="1"/>
</dbReference>